<reference evidence="3" key="1">
    <citation type="submission" date="2018-08" db="EMBL/GenBank/DDBJ databases">
        <authorList>
            <person name="Kim S.-J."/>
            <person name="Jung G.-Y."/>
        </authorList>
    </citation>
    <scope>NUCLEOTIDE SEQUENCE [LARGE SCALE GENOMIC DNA]</scope>
    <source>
        <strain evidence="3">GY_G</strain>
    </source>
</reference>
<dbReference type="OrthoDB" id="7596515at2"/>
<accession>A0A371BGS8</accession>
<dbReference type="Proteomes" id="UP000263833">
    <property type="component" value="Unassembled WGS sequence"/>
</dbReference>
<keyword evidence="3" id="KW-1185">Reference proteome</keyword>
<evidence type="ECO:0000313" key="2">
    <source>
        <dbReference type="EMBL" id="RDV06805.1"/>
    </source>
</evidence>
<gene>
    <name evidence="2" type="ORF">DXH95_05230</name>
</gene>
<organism evidence="2 3">
    <name type="scientific">Sphingorhabdus pulchriflava</name>
    <dbReference type="NCBI Taxonomy" id="2292257"/>
    <lineage>
        <taxon>Bacteria</taxon>
        <taxon>Pseudomonadati</taxon>
        <taxon>Pseudomonadota</taxon>
        <taxon>Alphaproteobacteria</taxon>
        <taxon>Sphingomonadales</taxon>
        <taxon>Sphingomonadaceae</taxon>
        <taxon>Sphingorhabdus</taxon>
    </lineage>
</organism>
<comment type="caution">
    <text evidence="2">The sequence shown here is derived from an EMBL/GenBank/DDBJ whole genome shotgun (WGS) entry which is preliminary data.</text>
</comment>
<evidence type="ECO:0008006" key="4">
    <source>
        <dbReference type="Google" id="ProtNLM"/>
    </source>
</evidence>
<dbReference type="AlphaFoldDB" id="A0A371BGS8"/>
<name>A0A371BGS8_9SPHN</name>
<feature type="region of interest" description="Disordered" evidence="1">
    <location>
        <begin position="1"/>
        <end position="68"/>
    </location>
</feature>
<protein>
    <recommendedName>
        <fullName evidence="4">DUF883 domain-containing protein</fullName>
    </recommendedName>
</protein>
<sequence>MSKLGENLKSATDAARDSLETAGAKAREAGSTARKTAAEAVGKSKAAAAKSVETSKALAKKAGDKSAKGIESNPLAIVAGGLAIGAIVAMLLPKTERESKVLGKAGKAINNTAKRAADAAKQAGKARVDELGLNADSMRDQFRDLVSKASEAVKAAGQAAAEEARKKD</sequence>
<evidence type="ECO:0000313" key="3">
    <source>
        <dbReference type="Proteomes" id="UP000263833"/>
    </source>
</evidence>
<proteinExistence type="predicted"/>
<evidence type="ECO:0000256" key="1">
    <source>
        <dbReference type="SAM" id="MobiDB-lite"/>
    </source>
</evidence>
<dbReference type="RefSeq" id="WP_115548352.1">
    <property type="nucleotide sequence ID" value="NZ_QRGP01000001.1"/>
</dbReference>
<feature type="compositionally biased region" description="Low complexity" evidence="1">
    <location>
        <begin position="38"/>
        <end position="57"/>
    </location>
</feature>
<dbReference type="EMBL" id="QRGP01000001">
    <property type="protein sequence ID" value="RDV06805.1"/>
    <property type="molecule type" value="Genomic_DNA"/>
</dbReference>